<evidence type="ECO:0000256" key="1">
    <source>
        <dbReference type="ARBA" id="ARBA00022448"/>
    </source>
</evidence>
<dbReference type="PANTHER" id="PTHR34982:SF1">
    <property type="entry name" value="FLAGELLAR ASSEMBLY PROTEIN FLIH"/>
    <property type="match status" value="1"/>
</dbReference>
<dbReference type="Gene3D" id="1.20.5.620">
    <property type="entry name" value="F1F0 ATP synthase subunit B, membrane domain"/>
    <property type="match status" value="1"/>
</dbReference>
<name>A0ABU4JNE6_9CLOT</name>
<accession>A0ABU4JNE6</accession>
<keyword evidence="3" id="KW-0966">Cell projection</keyword>
<protein>
    <submittedName>
        <fullName evidence="3">Flagellar assembly protein FliH</fullName>
    </submittedName>
</protein>
<keyword evidence="3" id="KW-0282">Flagellum</keyword>
<dbReference type="EMBL" id="JARUJP010000001">
    <property type="protein sequence ID" value="MDW8799661.1"/>
    <property type="molecule type" value="Genomic_DNA"/>
</dbReference>
<proteinExistence type="predicted"/>
<keyword evidence="1" id="KW-0813">Transport</keyword>
<comment type="caution">
    <text evidence="3">The sequence shown here is derived from an EMBL/GenBank/DDBJ whole genome shotgun (WGS) entry which is preliminary data.</text>
</comment>
<organism evidence="3 4">
    <name type="scientific">Clostridium tanneri</name>
    <dbReference type="NCBI Taxonomy" id="3037988"/>
    <lineage>
        <taxon>Bacteria</taxon>
        <taxon>Bacillati</taxon>
        <taxon>Bacillota</taxon>
        <taxon>Clostridia</taxon>
        <taxon>Eubacteriales</taxon>
        <taxon>Clostridiaceae</taxon>
        <taxon>Clostridium</taxon>
    </lineage>
</organism>
<dbReference type="RefSeq" id="WP_318796355.1">
    <property type="nucleotide sequence ID" value="NZ_JARUJP010000001.1"/>
</dbReference>
<evidence type="ECO:0000256" key="2">
    <source>
        <dbReference type="ARBA" id="ARBA00022927"/>
    </source>
</evidence>
<keyword evidence="3" id="KW-0969">Cilium</keyword>
<dbReference type="PANTHER" id="PTHR34982">
    <property type="entry name" value="YOP PROTEINS TRANSLOCATION PROTEIN L"/>
    <property type="match status" value="1"/>
</dbReference>
<sequence length="259" mass="29773">MQSSYRVIKSFSVVEEGKKSIVTDFETKTETKQKELGETNARTFIDSYENLARTMVEDARKQRDSILSTAYAEAERIEEEAYKNAYEKGYEEGSEKGYNDGFNKAYQDGYQANVDKAMQEGESIKNNADNVLKVCIAEKEKYIVDKEKEIKELIVNCVESILRREIKYKEGLNGIVFDSLSKVKNTKTIIIKSKAIYCEEFKKQTDLWKEQLPFKGDIFIIPDESIEEGSAIIERENGKIVISVDIALNRIREIFNTVE</sequence>
<dbReference type="Proteomes" id="UP001281656">
    <property type="component" value="Unassembled WGS sequence"/>
</dbReference>
<evidence type="ECO:0000313" key="4">
    <source>
        <dbReference type="Proteomes" id="UP001281656"/>
    </source>
</evidence>
<keyword evidence="4" id="KW-1185">Reference proteome</keyword>
<gene>
    <name evidence="3" type="ORF">P8V03_00660</name>
</gene>
<dbReference type="InterPro" id="IPR051472">
    <property type="entry name" value="T3SS_Stator/FliH"/>
</dbReference>
<keyword evidence="2" id="KW-0653">Protein transport</keyword>
<reference evidence="3 4" key="1">
    <citation type="submission" date="2023-04" db="EMBL/GenBank/DDBJ databases">
        <title>Clostridium tannerae sp. nov., isolated from the fecal material of an alpaca.</title>
        <authorList>
            <person name="Miller S."/>
            <person name="Hendry M."/>
            <person name="King J."/>
            <person name="Sankaranarayanan K."/>
            <person name="Lawson P.A."/>
        </authorList>
    </citation>
    <scope>NUCLEOTIDE SEQUENCE [LARGE SCALE GENOMIC DNA]</scope>
    <source>
        <strain evidence="3 4">A1-XYC3</strain>
    </source>
</reference>
<evidence type="ECO:0000313" key="3">
    <source>
        <dbReference type="EMBL" id="MDW8799661.1"/>
    </source>
</evidence>